<organism evidence="3 4">
    <name type="scientific">Rubus argutus</name>
    <name type="common">Southern blackberry</name>
    <dbReference type="NCBI Taxonomy" id="59490"/>
    <lineage>
        <taxon>Eukaryota</taxon>
        <taxon>Viridiplantae</taxon>
        <taxon>Streptophyta</taxon>
        <taxon>Embryophyta</taxon>
        <taxon>Tracheophyta</taxon>
        <taxon>Spermatophyta</taxon>
        <taxon>Magnoliopsida</taxon>
        <taxon>eudicotyledons</taxon>
        <taxon>Gunneridae</taxon>
        <taxon>Pentapetalae</taxon>
        <taxon>rosids</taxon>
        <taxon>fabids</taxon>
        <taxon>Rosales</taxon>
        <taxon>Rosaceae</taxon>
        <taxon>Rosoideae</taxon>
        <taxon>Rosoideae incertae sedis</taxon>
        <taxon>Rubus</taxon>
    </lineage>
</organism>
<reference evidence="3 4" key="1">
    <citation type="journal article" date="2023" name="G3 (Bethesda)">
        <title>A chromosome-length genome assembly and annotation of blackberry (Rubus argutus, cv. 'Hillquist').</title>
        <authorList>
            <person name="Bruna T."/>
            <person name="Aryal R."/>
            <person name="Dudchenko O."/>
            <person name="Sargent D.J."/>
            <person name="Mead D."/>
            <person name="Buti M."/>
            <person name="Cavallini A."/>
            <person name="Hytonen T."/>
            <person name="Andres J."/>
            <person name="Pham M."/>
            <person name="Weisz D."/>
            <person name="Mascagni F."/>
            <person name="Usai G."/>
            <person name="Natali L."/>
            <person name="Bassil N."/>
            <person name="Fernandez G.E."/>
            <person name="Lomsadze A."/>
            <person name="Armour M."/>
            <person name="Olukolu B."/>
            <person name="Poorten T."/>
            <person name="Britton C."/>
            <person name="Davik J."/>
            <person name="Ashrafi H."/>
            <person name="Aiden E.L."/>
            <person name="Borodovsky M."/>
            <person name="Worthington M."/>
        </authorList>
    </citation>
    <scope>NUCLEOTIDE SEQUENCE [LARGE SCALE GENOMIC DNA]</scope>
    <source>
        <strain evidence="3">PI 553951</strain>
    </source>
</reference>
<evidence type="ECO:0000259" key="2">
    <source>
        <dbReference type="Pfam" id="PF00582"/>
    </source>
</evidence>
<feature type="compositionally biased region" description="Low complexity" evidence="1">
    <location>
        <begin position="13"/>
        <end position="23"/>
    </location>
</feature>
<evidence type="ECO:0000256" key="1">
    <source>
        <dbReference type="SAM" id="MobiDB-lite"/>
    </source>
</evidence>
<evidence type="ECO:0000313" key="4">
    <source>
        <dbReference type="Proteomes" id="UP001457282"/>
    </source>
</evidence>
<dbReference type="Proteomes" id="UP001457282">
    <property type="component" value="Unassembled WGS sequence"/>
</dbReference>
<accession>A0AAW1WR79</accession>
<dbReference type="PANTHER" id="PTHR47000:SF3">
    <property type="entry name" value="ADENINE NUCLEOTIDE ALPHA HYDROLASES-LIKE SUPERFAMILY PROTEIN"/>
    <property type="match status" value="1"/>
</dbReference>
<dbReference type="InterPro" id="IPR006016">
    <property type="entry name" value="UspA"/>
</dbReference>
<sequence length="256" mass="27784">MCSNYARMCFGVSSSSSPRSKPSGRSRRNDSCAVNATSCASTVEEHSRTDLLHNNSISRDDFSVDGSLKQMVKESNDKSSVDSSAAEESSGNKIMVIVDSSLEAKGALEWALSHTAQTHDTILLLHLANAADANEKFDGLRAFELLHSLKNLCQISKPGVLVEVALVEVEEGKDKGQMIVEEAKRQRASLLALGQERKRSTWWQLGCSGGDGLGEVVVEYCIQNAACMTVAVRKKNSMGGGYLISTKLHKNFWLLA</sequence>
<comment type="caution">
    <text evidence="3">The sequence shown here is derived from an EMBL/GenBank/DDBJ whole genome shotgun (WGS) entry which is preliminary data.</text>
</comment>
<gene>
    <name evidence="3" type="ORF">M0R45_023401</name>
</gene>
<dbReference type="InterPro" id="IPR014729">
    <property type="entry name" value="Rossmann-like_a/b/a_fold"/>
</dbReference>
<feature type="region of interest" description="Disordered" evidence="1">
    <location>
        <begin position="11"/>
        <end position="33"/>
    </location>
</feature>
<dbReference type="PANTHER" id="PTHR47000">
    <property type="entry name" value="ADENINE NUCLEOTIDE ALPHA HYDROLASES-LIKE SUPERFAMILY PROTEIN"/>
    <property type="match status" value="1"/>
</dbReference>
<feature type="domain" description="UspA" evidence="2">
    <location>
        <begin position="93"/>
        <end position="233"/>
    </location>
</feature>
<dbReference type="EMBL" id="JBEDUW010000005">
    <property type="protein sequence ID" value="KAK9926156.1"/>
    <property type="molecule type" value="Genomic_DNA"/>
</dbReference>
<dbReference type="SUPFAM" id="SSF52402">
    <property type="entry name" value="Adenine nucleotide alpha hydrolases-like"/>
    <property type="match status" value="1"/>
</dbReference>
<evidence type="ECO:0000313" key="3">
    <source>
        <dbReference type="EMBL" id="KAK9926156.1"/>
    </source>
</evidence>
<keyword evidence="4" id="KW-1185">Reference proteome</keyword>
<protein>
    <recommendedName>
        <fullName evidence="2">UspA domain-containing protein</fullName>
    </recommendedName>
</protein>
<dbReference type="AlphaFoldDB" id="A0AAW1WR79"/>
<dbReference type="Pfam" id="PF00582">
    <property type="entry name" value="Usp"/>
    <property type="match status" value="1"/>
</dbReference>
<dbReference type="Gene3D" id="3.40.50.620">
    <property type="entry name" value="HUPs"/>
    <property type="match status" value="1"/>
</dbReference>
<dbReference type="CDD" id="cd00293">
    <property type="entry name" value="USP-like"/>
    <property type="match status" value="1"/>
</dbReference>
<proteinExistence type="predicted"/>
<name>A0AAW1WR79_RUBAR</name>